<dbReference type="PANTHER" id="PTHR42756">
    <property type="entry name" value="TRANSCRIPTIONAL REGULATOR, MARR"/>
    <property type="match status" value="1"/>
</dbReference>
<dbReference type="Pfam" id="PF12802">
    <property type="entry name" value="MarR_2"/>
    <property type="match status" value="1"/>
</dbReference>
<dbReference type="PROSITE" id="PS50995">
    <property type="entry name" value="HTH_MARR_2"/>
    <property type="match status" value="1"/>
</dbReference>
<gene>
    <name evidence="5" type="ORF">A3B50_00245</name>
</gene>
<dbReference type="InterPro" id="IPR036388">
    <property type="entry name" value="WH-like_DNA-bd_sf"/>
</dbReference>
<keyword evidence="1" id="KW-0805">Transcription regulation</keyword>
<protein>
    <recommendedName>
        <fullName evidence="4">HTH marR-type domain-containing protein</fullName>
    </recommendedName>
</protein>
<dbReference type="Proteomes" id="UP000178558">
    <property type="component" value="Unassembled WGS sequence"/>
</dbReference>
<dbReference type="InterPro" id="IPR036390">
    <property type="entry name" value="WH_DNA-bd_sf"/>
</dbReference>
<reference evidence="5 6" key="1">
    <citation type="journal article" date="2016" name="Nat. Commun.">
        <title>Thousands of microbial genomes shed light on interconnected biogeochemical processes in an aquifer system.</title>
        <authorList>
            <person name="Anantharaman K."/>
            <person name="Brown C.T."/>
            <person name="Hug L.A."/>
            <person name="Sharon I."/>
            <person name="Castelle C.J."/>
            <person name="Probst A.J."/>
            <person name="Thomas B.C."/>
            <person name="Singh A."/>
            <person name="Wilkins M.J."/>
            <person name="Karaoz U."/>
            <person name="Brodie E.L."/>
            <person name="Williams K.H."/>
            <person name="Hubbard S.S."/>
            <person name="Banfield J.F."/>
        </authorList>
    </citation>
    <scope>NUCLEOTIDE SEQUENCE [LARGE SCALE GENOMIC DNA]</scope>
</reference>
<dbReference type="InterPro" id="IPR000835">
    <property type="entry name" value="HTH_MarR-typ"/>
</dbReference>
<dbReference type="SMART" id="SM00347">
    <property type="entry name" value="HTH_MARR"/>
    <property type="match status" value="1"/>
</dbReference>
<dbReference type="EMBL" id="MGAQ01000020">
    <property type="protein sequence ID" value="OGK50203.1"/>
    <property type="molecule type" value="Genomic_DNA"/>
</dbReference>
<keyword evidence="3" id="KW-0804">Transcription</keyword>
<accession>A0A1F7J3L2</accession>
<sequence length="139" mass="15849">MSVNLDQELMRAHLDLFRAMKHEMKPSSSITNLTLVQLNALIFLGDRRDAHVSDVANYFGIAIPTATVLLDRLTSLGLVQRVPDKTDRRVIGVVLTKKGEKLLSKAMKERENMFKKVFAKLSTKDKNDFLRIMRHIAQN</sequence>
<proteinExistence type="predicted"/>
<evidence type="ECO:0000256" key="2">
    <source>
        <dbReference type="ARBA" id="ARBA00023125"/>
    </source>
</evidence>
<dbReference type="AlphaFoldDB" id="A0A1F7J3L2"/>
<keyword evidence="2" id="KW-0238">DNA-binding</keyword>
<evidence type="ECO:0000313" key="6">
    <source>
        <dbReference type="Proteomes" id="UP000178558"/>
    </source>
</evidence>
<feature type="domain" description="HTH marR-type" evidence="4">
    <location>
        <begin position="6"/>
        <end position="138"/>
    </location>
</feature>
<dbReference type="PRINTS" id="PR00598">
    <property type="entry name" value="HTHMARR"/>
</dbReference>
<dbReference type="PANTHER" id="PTHR42756:SF1">
    <property type="entry name" value="TRANSCRIPTIONAL REPRESSOR OF EMRAB OPERON"/>
    <property type="match status" value="1"/>
</dbReference>
<dbReference type="Gene3D" id="1.10.10.10">
    <property type="entry name" value="Winged helix-like DNA-binding domain superfamily/Winged helix DNA-binding domain"/>
    <property type="match status" value="1"/>
</dbReference>
<evidence type="ECO:0000256" key="3">
    <source>
        <dbReference type="ARBA" id="ARBA00023163"/>
    </source>
</evidence>
<dbReference type="SUPFAM" id="SSF46785">
    <property type="entry name" value="Winged helix' DNA-binding domain"/>
    <property type="match status" value="1"/>
</dbReference>
<comment type="caution">
    <text evidence="5">The sequence shown here is derived from an EMBL/GenBank/DDBJ whole genome shotgun (WGS) entry which is preliminary data.</text>
</comment>
<name>A0A1F7J3L2_9BACT</name>
<evidence type="ECO:0000259" key="4">
    <source>
        <dbReference type="PROSITE" id="PS50995"/>
    </source>
</evidence>
<dbReference type="GO" id="GO:0003700">
    <property type="term" value="F:DNA-binding transcription factor activity"/>
    <property type="evidence" value="ECO:0007669"/>
    <property type="project" value="InterPro"/>
</dbReference>
<evidence type="ECO:0000256" key="1">
    <source>
        <dbReference type="ARBA" id="ARBA00023015"/>
    </source>
</evidence>
<dbReference type="GO" id="GO:0003677">
    <property type="term" value="F:DNA binding"/>
    <property type="evidence" value="ECO:0007669"/>
    <property type="project" value="UniProtKB-KW"/>
</dbReference>
<evidence type="ECO:0000313" key="5">
    <source>
        <dbReference type="EMBL" id="OGK50203.1"/>
    </source>
</evidence>
<organism evidence="5 6">
    <name type="scientific">Candidatus Roizmanbacteria bacterium RIFCSPLOWO2_01_FULL_40_42</name>
    <dbReference type="NCBI Taxonomy" id="1802066"/>
    <lineage>
        <taxon>Bacteria</taxon>
        <taxon>Candidatus Roizmaniibacteriota</taxon>
    </lineage>
</organism>